<dbReference type="Gene3D" id="3.10.180.10">
    <property type="entry name" value="2,3-Dihydroxybiphenyl 1,2-Dioxygenase, domain 1"/>
    <property type="match status" value="1"/>
</dbReference>
<dbReference type="InParanoid" id="A0A2N3N030"/>
<dbReference type="PANTHER" id="PTHR33993">
    <property type="entry name" value="GLYOXALASE-RELATED"/>
    <property type="match status" value="1"/>
</dbReference>
<dbReference type="VEuPathDB" id="FungiDB:jhhlp_007594"/>
<evidence type="ECO:0008006" key="3">
    <source>
        <dbReference type="Google" id="ProtNLM"/>
    </source>
</evidence>
<dbReference type="InterPro" id="IPR052164">
    <property type="entry name" value="Anthracycline_SecMetBiosynth"/>
</dbReference>
<dbReference type="InterPro" id="IPR029068">
    <property type="entry name" value="Glyas_Bleomycin-R_OHBP_Dase"/>
</dbReference>
<dbReference type="SUPFAM" id="SSF54593">
    <property type="entry name" value="Glyoxalase/Bleomycin resistance protein/Dihydroxybiphenyl dioxygenase"/>
    <property type="match status" value="1"/>
</dbReference>
<comment type="caution">
    <text evidence="1">The sequence shown here is derived from an EMBL/GenBank/DDBJ whole genome shotgun (WGS) entry which is preliminary data.</text>
</comment>
<dbReference type="Proteomes" id="UP000233524">
    <property type="component" value="Unassembled WGS sequence"/>
</dbReference>
<keyword evidence="2" id="KW-1185">Reference proteome</keyword>
<dbReference type="OrthoDB" id="447346at2759"/>
<sequence length="205" mass="22337">MAQARQEDQNKPPSRIQGGLLEITNPLRWQLVRFSHQVHDLIPKSCGITCNNGALKIPSLGSICWLEIPVSDLTRAAAFYSAVFNWSTKEPIPASQVPGTSSMLLFSHPQIYGAFMQMDSSVSIPQWRDEASSSSELGAMKYRGVLTSFSVESIADVLEAVVKNGGKVDVLWDTARNGSGAKAIVCIPSRSAPETLRKAKTANRF</sequence>
<dbReference type="PANTHER" id="PTHR33993:SF2">
    <property type="entry name" value="VOC DOMAIN-CONTAINING PROTEIN"/>
    <property type="match status" value="1"/>
</dbReference>
<gene>
    <name evidence="1" type="ORF">jhhlp_007594</name>
</gene>
<name>A0A2N3N030_9PEZI</name>
<evidence type="ECO:0000313" key="2">
    <source>
        <dbReference type="Proteomes" id="UP000233524"/>
    </source>
</evidence>
<dbReference type="EMBL" id="NLAX01001139">
    <property type="protein sequence ID" value="PKS05765.1"/>
    <property type="molecule type" value="Genomic_DNA"/>
</dbReference>
<organism evidence="1 2">
    <name type="scientific">Lomentospora prolificans</name>
    <dbReference type="NCBI Taxonomy" id="41688"/>
    <lineage>
        <taxon>Eukaryota</taxon>
        <taxon>Fungi</taxon>
        <taxon>Dikarya</taxon>
        <taxon>Ascomycota</taxon>
        <taxon>Pezizomycotina</taxon>
        <taxon>Sordariomycetes</taxon>
        <taxon>Hypocreomycetidae</taxon>
        <taxon>Microascales</taxon>
        <taxon>Microascaceae</taxon>
        <taxon>Lomentospora</taxon>
    </lineage>
</organism>
<reference evidence="1 2" key="1">
    <citation type="journal article" date="2017" name="G3 (Bethesda)">
        <title>First Draft Genome Sequence of the Pathogenic Fungus Lomentospora prolificans (Formerly Scedosporium prolificans).</title>
        <authorList>
            <person name="Luo R."/>
            <person name="Zimin A."/>
            <person name="Workman R."/>
            <person name="Fan Y."/>
            <person name="Pertea G."/>
            <person name="Grossman N."/>
            <person name="Wear M.P."/>
            <person name="Jia B."/>
            <person name="Miller H."/>
            <person name="Casadevall A."/>
            <person name="Timp W."/>
            <person name="Zhang S.X."/>
            <person name="Salzberg S.L."/>
        </authorList>
    </citation>
    <scope>NUCLEOTIDE SEQUENCE [LARGE SCALE GENOMIC DNA]</scope>
    <source>
        <strain evidence="1 2">JHH-5317</strain>
    </source>
</reference>
<proteinExistence type="predicted"/>
<evidence type="ECO:0000313" key="1">
    <source>
        <dbReference type="EMBL" id="PKS05765.1"/>
    </source>
</evidence>
<dbReference type="AlphaFoldDB" id="A0A2N3N030"/>
<accession>A0A2N3N030</accession>
<protein>
    <recommendedName>
        <fullName evidence="3">VOC domain-containing protein</fullName>
    </recommendedName>
</protein>